<dbReference type="EMBL" id="UOFD01000067">
    <property type="protein sequence ID" value="VAW53842.1"/>
    <property type="molecule type" value="Genomic_DNA"/>
</dbReference>
<sequence>MKKFLVFSPSYDETNGGAITLHKLCSILNDIGYDSYLYPYYETYEVNRKNCIKSIQRSLKSFLFPWRKKYKTNPKFNTPIYKKSNTHSKNDLVVIYPEIVFGNPLGAKNVVRWLLHQPGFHSGKIFYGKNELYFKFNSAIQNFSFPGSTTSTKHLKVINYPLEHYNTNNTQEIRKGTAYSIRKTKNKPLQHDINKSILIDGKSHEEVAKIFKGVKTFISYDTYTAYSIFAVLCGCDSIVIPDEGVSEEEWYPDPSDRNGLAYGFSKLEESRKSAHLVKQHVIKEEENSIKNVEHFIEEVTTFF</sequence>
<reference evidence="1" key="1">
    <citation type="submission" date="2018-06" db="EMBL/GenBank/DDBJ databases">
        <authorList>
            <person name="Zhirakovskaya E."/>
        </authorList>
    </citation>
    <scope>NUCLEOTIDE SEQUENCE</scope>
</reference>
<dbReference type="AlphaFoldDB" id="A0A3B0WRY3"/>
<gene>
    <name evidence="1" type="ORF">MNBD_GAMMA06-1430</name>
</gene>
<evidence type="ECO:0000313" key="1">
    <source>
        <dbReference type="EMBL" id="VAW53842.1"/>
    </source>
</evidence>
<organism evidence="1">
    <name type="scientific">hydrothermal vent metagenome</name>
    <dbReference type="NCBI Taxonomy" id="652676"/>
    <lineage>
        <taxon>unclassified sequences</taxon>
        <taxon>metagenomes</taxon>
        <taxon>ecological metagenomes</taxon>
    </lineage>
</organism>
<accession>A0A3B0WRY3</accession>
<protein>
    <submittedName>
        <fullName evidence="1">WavQ</fullName>
    </submittedName>
</protein>
<name>A0A3B0WRY3_9ZZZZ</name>
<proteinExistence type="predicted"/>